<dbReference type="InterPro" id="IPR015890">
    <property type="entry name" value="Chorismate_C"/>
</dbReference>
<evidence type="ECO:0000313" key="12">
    <source>
        <dbReference type="Proteomes" id="UP000198405"/>
    </source>
</evidence>
<proteinExistence type="predicted"/>
<keyword evidence="5" id="KW-0460">Magnesium</keyword>
<evidence type="ECO:0000256" key="2">
    <source>
        <dbReference type="ARBA" id="ARBA00011575"/>
    </source>
</evidence>
<dbReference type="AlphaFoldDB" id="A0A238Y6X6"/>
<keyword evidence="6" id="KW-0456">Lyase</keyword>
<dbReference type="EMBL" id="FZOB01000002">
    <property type="protein sequence ID" value="SNR66770.1"/>
    <property type="molecule type" value="Genomic_DNA"/>
</dbReference>
<reference evidence="12" key="1">
    <citation type="submission" date="2017-06" db="EMBL/GenBank/DDBJ databases">
        <authorList>
            <person name="Varghese N."/>
            <person name="Submissions S."/>
        </authorList>
    </citation>
    <scope>NUCLEOTIDE SEQUENCE [LARGE SCALE GENOMIC DNA]</scope>
    <source>
        <strain evidence="12">DSM 15668</strain>
    </source>
</reference>
<dbReference type="PANTHER" id="PTHR11236:SF48">
    <property type="entry name" value="ISOCHORISMATE SYNTHASE MENF"/>
    <property type="match status" value="1"/>
</dbReference>
<keyword evidence="4" id="KW-0479">Metal-binding</keyword>
<feature type="domain" description="Chorismate-utilising enzyme C-terminal" evidence="9">
    <location>
        <begin position="160"/>
        <end position="413"/>
    </location>
</feature>
<organism evidence="11 12">
    <name type="scientific">Desulfurobacterium atlanticum</name>
    <dbReference type="NCBI Taxonomy" id="240169"/>
    <lineage>
        <taxon>Bacteria</taxon>
        <taxon>Pseudomonadati</taxon>
        <taxon>Aquificota</taxon>
        <taxon>Aquificia</taxon>
        <taxon>Desulfurobacteriales</taxon>
        <taxon>Desulfurobacteriaceae</taxon>
        <taxon>Desulfurobacterium</taxon>
    </lineage>
</organism>
<feature type="domain" description="Anthranilate synthase component I N-terminal" evidence="10">
    <location>
        <begin position="6"/>
        <end position="128"/>
    </location>
</feature>
<dbReference type="PRINTS" id="PR00095">
    <property type="entry name" value="ANTSNTHASEI"/>
</dbReference>
<dbReference type="Proteomes" id="UP000198405">
    <property type="component" value="Unassembled WGS sequence"/>
</dbReference>
<gene>
    <name evidence="11" type="ORF">SAMN06265340_102164</name>
</gene>
<dbReference type="GO" id="GO:0004049">
    <property type="term" value="F:anthranilate synthase activity"/>
    <property type="evidence" value="ECO:0007669"/>
    <property type="project" value="UniProtKB-EC"/>
</dbReference>
<comment type="subunit">
    <text evidence="2">Heterotetramer consisting of two non-identical subunits: a beta subunit (TrpG) and a large alpha subunit (TrpE).</text>
</comment>
<dbReference type="SUPFAM" id="SSF56322">
    <property type="entry name" value="ADC synthase"/>
    <property type="match status" value="1"/>
</dbReference>
<dbReference type="PANTHER" id="PTHR11236">
    <property type="entry name" value="AMINOBENZOATE/ANTHRANILATE SYNTHASE"/>
    <property type="match status" value="1"/>
</dbReference>
<evidence type="ECO:0000259" key="10">
    <source>
        <dbReference type="Pfam" id="PF04715"/>
    </source>
</evidence>
<evidence type="ECO:0000256" key="7">
    <source>
        <dbReference type="ARBA" id="ARBA00025634"/>
    </source>
</evidence>
<dbReference type="Gene3D" id="3.60.120.10">
    <property type="entry name" value="Anthranilate synthase"/>
    <property type="match status" value="1"/>
</dbReference>
<evidence type="ECO:0000256" key="4">
    <source>
        <dbReference type="ARBA" id="ARBA00022723"/>
    </source>
</evidence>
<name>A0A238Y6X6_9BACT</name>
<keyword evidence="12" id="KW-1185">Reference proteome</keyword>
<evidence type="ECO:0000256" key="3">
    <source>
        <dbReference type="ARBA" id="ARBA00020653"/>
    </source>
</evidence>
<sequence length="426" mass="48685">MVRNVDWIEPYELFKYLVSKGFPVKLFLDSATVNGKTGRFSFICVGEKEKLLLKTGDFDGFEKLKKFYDSLKKKYPEDFGIFGYLSYDAVRDIEKLPDIATDDIGMPDILFFLPETTFVFDNLKKEIKIYGDEVEISGSGFSFKQFPPFNIKFKGFNMSKDYFVYAVEKIKEYIASGDTFQVNFSQRLDFEIEGSSLSFYDSLRKINPSPFSFYFDIDGFEAVSCSPERLIKKEKNVIETRPIAGTRRRGKNKEEDLHLSRELLLSEKERAEHIMLVDLERNDIGKVARYGTVEVDELMVLESYSHVIHIVSNVKGEVDSNVHPVDIVKAMFPGGTITGAPKVRTMEIIEELEPTRRALYTGSVGYFSFEGNLDFNIVIRTLLIKENRAYLQVGAGIVWDSVPDLEYKETINKGKAFLTVAGIDIL</sequence>
<dbReference type="OrthoDB" id="9803598at2"/>
<evidence type="ECO:0000256" key="6">
    <source>
        <dbReference type="ARBA" id="ARBA00023239"/>
    </source>
</evidence>
<comment type="function">
    <text evidence="7">Part of a heterotetrameric complex that catalyzes the two-step biosynthesis of anthranilate, an intermediate in the biosynthesis of L-tryptophan. In the first step, the glutamine-binding beta subunit (TrpG) of anthranilate synthase (AS) provides the glutamine amidotransferase activity which generates ammonia as a substrate that, along with chorismate, is used in the second step, catalyzed by the large alpha subunit of AS (TrpE) to produce anthranilate. In the absence of TrpG, TrpE can synthesize anthranilate directly from chorismate and high concentrations of ammonia.</text>
</comment>
<dbReference type="Pfam" id="PF04715">
    <property type="entry name" value="Anth_synt_I_N"/>
    <property type="match status" value="1"/>
</dbReference>
<dbReference type="GO" id="GO:0000162">
    <property type="term" value="P:L-tryptophan biosynthetic process"/>
    <property type="evidence" value="ECO:0007669"/>
    <property type="project" value="TreeGrafter"/>
</dbReference>
<protein>
    <recommendedName>
        <fullName evidence="3">Anthranilate synthase component 1</fullName>
    </recommendedName>
</protein>
<comment type="catalytic activity">
    <reaction evidence="8">
        <text>chorismate + L-glutamine = anthranilate + pyruvate + L-glutamate + H(+)</text>
        <dbReference type="Rhea" id="RHEA:21732"/>
        <dbReference type="ChEBI" id="CHEBI:15361"/>
        <dbReference type="ChEBI" id="CHEBI:15378"/>
        <dbReference type="ChEBI" id="CHEBI:16567"/>
        <dbReference type="ChEBI" id="CHEBI:29748"/>
        <dbReference type="ChEBI" id="CHEBI:29985"/>
        <dbReference type="ChEBI" id="CHEBI:58359"/>
        <dbReference type="EC" id="4.1.3.27"/>
    </reaction>
</comment>
<evidence type="ECO:0000256" key="1">
    <source>
        <dbReference type="ARBA" id="ARBA00001946"/>
    </source>
</evidence>
<evidence type="ECO:0000256" key="5">
    <source>
        <dbReference type="ARBA" id="ARBA00022842"/>
    </source>
</evidence>
<comment type="cofactor">
    <cofactor evidence="1">
        <name>Mg(2+)</name>
        <dbReference type="ChEBI" id="CHEBI:18420"/>
    </cofactor>
</comment>
<evidence type="ECO:0000313" key="11">
    <source>
        <dbReference type="EMBL" id="SNR66770.1"/>
    </source>
</evidence>
<evidence type="ECO:0000259" key="9">
    <source>
        <dbReference type="Pfam" id="PF00425"/>
    </source>
</evidence>
<dbReference type="GO" id="GO:0046872">
    <property type="term" value="F:metal ion binding"/>
    <property type="evidence" value="ECO:0007669"/>
    <property type="project" value="UniProtKB-KW"/>
</dbReference>
<accession>A0A238Y6X6</accession>
<dbReference type="InterPro" id="IPR005801">
    <property type="entry name" value="ADC_synthase"/>
</dbReference>
<dbReference type="InterPro" id="IPR006805">
    <property type="entry name" value="Anth_synth_I_N"/>
</dbReference>
<dbReference type="Pfam" id="PF00425">
    <property type="entry name" value="Chorismate_bind"/>
    <property type="match status" value="1"/>
</dbReference>
<evidence type="ECO:0000256" key="8">
    <source>
        <dbReference type="ARBA" id="ARBA00047683"/>
    </source>
</evidence>
<dbReference type="InterPro" id="IPR019999">
    <property type="entry name" value="Anth_synth_I-like"/>
</dbReference>